<dbReference type="VEuPathDB" id="ToxoDB:CSUI_000284"/>
<dbReference type="RefSeq" id="XP_067927506.1">
    <property type="nucleotide sequence ID" value="XM_068060518.1"/>
</dbReference>
<dbReference type="AlphaFoldDB" id="A0A2C6L1L2"/>
<evidence type="ECO:0000313" key="3">
    <source>
        <dbReference type="Proteomes" id="UP000221165"/>
    </source>
</evidence>
<proteinExistence type="predicted"/>
<organism evidence="2 3">
    <name type="scientific">Cystoisospora suis</name>
    <dbReference type="NCBI Taxonomy" id="483139"/>
    <lineage>
        <taxon>Eukaryota</taxon>
        <taxon>Sar</taxon>
        <taxon>Alveolata</taxon>
        <taxon>Apicomplexa</taxon>
        <taxon>Conoidasida</taxon>
        <taxon>Coccidia</taxon>
        <taxon>Eucoccidiorida</taxon>
        <taxon>Eimeriorina</taxon>
        <taxon>Sarcocystidae</taxon>
        <taxon>Cystoisospora</taxon>
    </lineage>
</organism>
<dbReference type="GeneID" id="94423729"/>
<sequence length="59" mass="6486">MLRSADAGLSAERSWCDRPHTNRGTPALEATGNQVPPDRSLAYWAGFAPPRNPETTEDF</sequence>
<dbReference type="Proteomes" id="UP000221165">
    <property type="component" value="Unassembled WGS sequence"/>
</dbReference>
<comment type="caution">
    <text evidence="2">The sequence shown here is derived from an EMBL/GenBank/DDBJ whole genome shotgun (WGS) entry which is preliminary data.</text>
</comment>
<dbReference type="EMBL" id="MIGC01000115">
    <property type="protein sequence ID" value="PHJ25860.1"/>
    <property type="molecule type" value="Genomic_DNA"/>
</dbReference>
<feature type="region of interest" description="Disordered" evidence="1">
    <location>
        <begin position="1"/>
        <end position="36"/>
    </location>
</feature>
<name>A0A2C6L1L2_9APIC</name>
<protein>
    <submittedName>
        <fullName evidence="2">Uncharacterized protein</fullName>
    </submittedName>
</protein>
<accession>A0A2C6L1L2</accession>
<gene>
    <name evidence="2" type="ORF">CSUI_000284</name>
</gene>
<reference evidence="2 3" key="1">
    <citation type="journal article" date="2017" name="Int. J. Parasitol.">
        <title>The genome of the protozoan parasite Cystoisospora suis and a reverse vaccinology approach to identify vaccine candidates.</title>
        <authorList>
            <person name="Palmieri N."/>
            <person name="Shrestha A."/>
            <person name="Ruttkowski B."/>
            <person name="Beck T."/>
            <person name="Vogl C."/>
            <person name="Tomley F."/>
            <person name="Blake D.P."/>
            <person name="Joachim A."/>
        </authorList>
    </citation>
    <scope>NUCLEOTIDE SEQUENCE [LARGE SCALE GENOMIC DNA]</scope>
    <source>
        <strain evidence="2 3">Wien I</strain>
    </source>
</reference>
<keyword evidence="3" id="KW-1185">Reference proteome</keyword>
<evidence type="ECO:0000313" key="2">
    <source>
        <dbReference type="EMBL" id="PHJ25860.1"/>
    </source>
</evidence>
<evidence type="ECO:0000256" key="1">
    <source>
        <dbReference type="SAM" id="MobiDB-lite"/>
    </source>
</evidence>